<dbReference type="PANTHER" id="PTHR37716">
    <property type="entry name" value="OS07G0568900 PROTEIN"/>
    <property type="match status" value="1"/>
</dbReference>
<comment type="caution">
    <text evidence="2">The sequence shown here is derived from an EMBL/GenBank/DDBJ whole genome shotgun (WGS) entry which is preliminary data.</text>
</comment>
<evidence type="ECO:0000313" key="3">
    <source>
        <dbReference type="Proteomes" id="UP001190926"/>
    </source>
</evidence>
<keyword evidence="3" id="KW-1185">Reference proteome</keyword>
<keyword evidence="1" id="KW-0812">Transmembrane</keyword>
<sequence>MLIHVELYTRPFMHCNPSLFSLNKSKNSKRDKALFGLKKSRRIYKAVEKDSEFEVDPDEAREALRKLDEQLQSFSTKQVATPKFRAADYSQSSSQAEEEISGSFWAYAASLLLLFTIFYNILFITIIKPSIDGPQPVESAETYDMK</sequence>
<feature type="transmembrane region" description="Helical" evidence="1">
    <location>
        <begin position="104"/>
        <end position="127"/>
    </location>
</feature>
<reference evidence="2 3" key="1">
    <citation type="journal article" date="2021" name="Nat. Commun.">
        <title>Incipient diploidization of the medicinal plant Perilla within 10,000 years.</title>
        <authorList>
            <person name="Zhang Y."/>
            <person name="Shen Q."/>
            <person name="Leng L."/>
            <person name="Zhang D."/>
            <person name="Chen S."/>
            <person name="Shi Y."/>
            <person name="Ning Z."/>
            <person name="Chen S."/>
        </authorList>
    </citation>
    <scope>NUCLEOTIDE SEQUENCE [LARGE SCALE GENOMIC DNA]</scope>
    <source>
        <strain evidence="3">cv. PC099</strain>
    </source>
</reference>
<keyword evidence="1" id="KW-1133">Transmembrane helix</keyword>
<organism evidence="2 3">
    <name type="scientific">Perilla frutescens var. hirtella</name>
    <name type="common">Perilla citriodora</name>
    <name type="synonym">Perilla setoyensis</name>
    <dbReference type="NCBI Taxonomy" id="608512"/>
    <lineage>
        <taxon>Eukaryota</taxon>
        <taxon>Viridiplantae</taxon>
        <taxon>Streptophyta</taxon>
        <taxon>Embryophyta</taxon>
        <taxon>Tracheophyta</taxon>
        <taxon>Spermatophyta</taxon>
        <taxon>Magnoliopsida</taxon>
        <taxon>eudicotyledons</taxon>
        <taxon>Gunneridae</taxon>
        <taxon>Pentapetalae</taxon>
        <taxon>asterids</taxon>
        <taxon>lamiids</taxon>
        <taxon>Lamiales</taxon>
        <taxon>Lamiaceae</taxon>
        <taxon>Nepetoideae</taxon>
        <taxon>Elsholtzieae</taxon>
        <taxon>Perilla</taxon>
    </lineage>
</organism>
<dbReference type="EMBL" id="SDAM02002107">
    <property type="protein sequence ID" value="KAH6821428.1"/>
    <property type="molecule type" value="Genomic_DNA"/>
</dbReference>
<evidence type="ECO:0000256" key="1">
    <source>
        <dbReference type="SAM" id="Phobius"/>
    </source>
</evidence>
<dbReference type="PANTHER" id="PTHR37716:SF1">
    <property type="entry name" value="OS07G0568900 PROTEIN"/>
    <property type="match status" value="1"/>
</dbReference>
<evidence type="ECO:0000313" key="2">
    <source>
        <dbReference type="EMBL" id="KAH6821428.1"/>
    </source>
</evidence>
<keyword evidence="1" id="KW-0472">Membrane</keyword>
<dbReference type="AlphaFoldDB" id="A0AAD4ITR7"/>
<gene>
    <name evidence="2" type="ORF">C2S53_006259</name>
</gene>
<dbReference type="Proteomes" id="UP001190926">
    <property type="component" value="Unassembled WGS sequence"/>
</dbReference>
<dbReference type="GO" id="GO:0009535">
    <property type="term" value="C:chloroplast thylakoid membrane"/>
    <property type="evidence" value="ECO:0007669"/>
    <property type="project" value="TreeGrafter"/>
</dbReference>
<name>A0AAD4ITR7_PERFH</name>
<proteinExistence type="predicted"/>
<accession>A0AAD4ITR7</accession>
<protein>
    <submittedName>
        <fullName evidence="2">Uncharacterized protein</fullName>
    </submittedName>
</protein>